<name>A0A0C2VZ22_SERVB</name>
<gene>
    <name evidence="1" type="ORF">M408DRAFT_31116</name>
</gene>
<dbReference type="Proteomes" id="UP000054097">
    <property type="component" value="Unassembled WGS sequence"/>
</dbReference>
<evidence type="ECO:0000313" key="1">
    <source>
        <dbReference type="EMBL" id="KIM19553.1"/>
    </source>
</evidence>
<dbReference type="SUPFAM" id="SSF52047">
    <property type="entry name" value="RNI-like"/>
    <property type="match status" value="1"/>
</dbReference>
<dbReference type="OrthoDB" id="3365698at2759"/>
<keyword evidence="2" id="KW-1185">Reference proteome</keyword>
<protein>
    <recommendedName>
        <fullName evidence="3">F-box domain-containing protein</fullName>
    </recommendedName>
</protein>
<proteinExistence type="predicted"/>
<reference evidence="1 2" key="1">
    <citation type="submission" date="2014-04" db="EMBL/GenBank/DDBJ databases">
        <authorList>
            <consortium name="DOE Joint Genome Institute"/>
            <person name="Kuo A."/>
            <person name="Zuccaro A."/>
            <person name="Kohler A."/>
            <person name="Nagy L.G."/>
            <person name="Floudas D."/>
            <person name="Copeland A."/>
            <person name="Barry K.W."/>
            <person name="Cichocki N."/>
            <person name="Veneault-Fourrey C."/>
            <person name="LaButti K."/>
            <person name="Lindquist E.A."/>
            <person name="Lipzen A."/>
            <person name="Lundell T."/>
            <person name="Morin E."/>
            <person name="Murat C."/>
            <person name="Sun H."/>
            <person name="Tunlid A."/>
            <person name="Henrissat B."/>
            <person name="Grigoriev I.V."/>
            <person name="Hibbett D.S."/>
            <person name="Martin F."/>
            <person name="Nordberg H.P."/>
            <person name="Cantor M.N."/>
            <person name="Hua S.X."/>
        </authorList>
    </citation>
    <scope>NUCLEOTIDE SEQUENCE [LARGE SCALE GENOMIC DNA]</scope>
    <source>
        <strain evidence="1 2">MAFF 305830</strain>
    </source>
</reference>
<organism evidence="1 2">
    <name type="scientific">Serendipita vermifera MAFF 305830</name>
    <dbReference type="NCBI Taxonomy" id="933852"/>
    <lineage>
        <taxon>Eukaryota</taxon>
        <taxon>Fungi</taxon>
        <taxon>Dikarya</taxon>
        <taxon>Basidiomycota</taxon>
        <taxon>Agaricomycotina</taxon>
        <taxon>Agaricomycetes</taxon>
        <taxon>Sebacinales</taxon>
        <taxon>Serendipitaceae</taxon>
        <taxon>Serendipita</taxon>
    </lineage>
</organism>
<evidence type="ECO:0008006" key="3">
    <source>
        <dbReference type="Google" id="ProtNLM"/>
    </source>
</evidence>
<reference evidence="2" key="2">
    <citation type="submission" date="2015-01" db="EMBL/GenBank/DDBJ databases">
        <title>Evolutionary Origins and Diversification of the Mycorrhizal Mutualists.</title>
        <authorList>
            <consortium name="DOE Joint Genome Institute"/>
            <consortium name="Mycorrhizal Genomics Consortium"/>
            <person name="Kohler A."/>
            <person name="Kuo A."/>
            <person name="Nagy L.G."/>
            <person name="Floudas D."/>
            <person name="Copeland A."/>
            <person name="Barry K.W."/>
            <person name="Cichocki N."/>
            <person name="Veneault-Fourrey C."/>
            <person name="LaButti K."/>
            <person name="Lindquist E.A."/>
            <person name="Lipzen A."/>
            <person name="Lundell T."/>
            <person name="Morin E."/>
            <person name="Murat C."/>
            <person name="Riley R."/>
            <person name="Ohm R."/>
            <person name="Sun H."/>
            <person name="Tunlid A."/>
            <person name="Henrissat B."/>
            <person name="Grigoriev I.V."/>
            <person name="Hibbett D.S."/>
            <person name="Martin F."/>
        </authorList>
    </citation>
    <scope>NUCLEOTIDE SEQUENCE [LARGE SCALE GENOMIC DNA]</scope>
    <source>
        <strain evidence="2">MAFF 305830</strain>
    </source>
</reference>
<sequence>MVVPRIPFDILGPIFTHYVEYDIVEYPIETLLLVCREWKEAALGHSALWNQFNIYLGHYPCFNVWSSRLPLRLQRCRPNAPLYITLRNYLNMSLWQYANYHTQETAIYSPRPCKRVTGLSSNCLCDAEMPAFIERIIKFFIGPDGTRSARWRHFEVDLGGCIDDARSNRAIAVALSQPTPMLETLVLKNVRMGMECAGLRLFPDIKSVNSITILDSRLTVFPNFVKVQKATLGWEFGDTSNQGLDIRPSAARLRYLRMSVNQMASIILPPILPALTHLHLSGDDISPSLYEWDMPRLAALTVDIGNNDLIDLFTDCESLHAEKLRTVTVRWYQSQAGYWLKARLLESLPRLLFQFPNIDTIRMNRWILDLLLKVIWELPQESRRAVTSGKRVTNMDLDCFYGFDGTEDNHSLELLAAEWELVPPNLPYQEFIDAL</sequence>
<dbReference type="EMBL" id="KN824628">
    <property type="protein sequence ID" value="KIM19553.1"/>
    <property type="molecule type" value="Genomic_DNA"/>
</dbReference>
<evidence type="ECO:0000313" key="2">
    <source>
        <dbReference type="Proteomes" id="UP000054097"/>
    </source>
</evidence>
<dbReference type="AlphaFoldDB" id="A0A0C2VZ22"/>
<dbReference type="HOGENOM" id="CLU_045728_1_0_1"/>
<accession>A0A0C2VZ22</accession>
<dbReference type="Gene3D" id="3.80.10.10">
    <property type="entry name" value="Ribonuclease Inhibitor"/>
    <property type="match status" value="1"/>
</dbReference>
<dbReference type="InterPro" id="IPR032675">
    <property type="entry name" value="LRR_dom_sf"/>
</dbReference>